<dbReference type="InterPro" id="IPR036770">
    <property type="entry name" value="Ankyrin_rpt-contain_sf"/>
</dbReference>
<feature type="compositionally biased region" description="Basic and acidic residues" evidence="4">
    <location>
        <begin position="327"/>
        <end position="337"/>
    </location>
</feature>
<dbReference type="PROSITE" id="PS50088">
    <property type="entry name" value="ANK_REPEAT"/>
    <property type="match status" value="1"/>
</dbReference>
<evidence type="ECO:0000256" key="1">
    <source>
        <dbReference type="ARBA" id="ARBA00022737"/>
    </source>
</evidence>
<dbReference type="AlphaFoldDB" id="A0A7S0DDY7"/>
<name>A0A7S0DDY7_9EUKA</name>
<dbReference type="SMART" id="SM00248">
    <property type="entry name" value="ANK"/>
    <property type="match status" value="3"/>
</dbReference>
<dbReference type="SUPFAM" id="SSF48403">
    <property type="entry name" value="Ankyrin repeat"/>
    <property type="match status" value="1"/>
</dbReference>
<dbReference type="EMBL" id="HBEM01016229">
    <property type="protein sequence ID" value="CAD8451914.1"/>
    <property type="molecule type" value="Transcribed_RNA"/>
</dbReference>
<gene>
    <name evidence="5" type="ORF">LAMO00422_LOCUS11160</name>
</gene>
<evidence type="ECO:0000256" key="2">
    <source>
        <dbReference type="ARBA" id="ARBA00023043"/>
    </source>
</evidence>
<feature type="region of interest" description="Disordered" evidence="4">
    <location>
        <begin position="303"/>
        <end position="337"/>
    </location>
</feature>
<evidence type="ECO:0000256" key="4">
    <source>
        <dbReference type="SAM" id="MobiDB-lite"/>
    </source>
</evidence>
<dbReference type="PANTHER" id="PTHR24188">
    <property type="entry name" value="ANKYRIN REPEAT PROTEIN"/>
    <property type="match status" value="1"/>
</dbReference>
<dbReference type="PROSITE" id="PS50297">
    <property type="entry name" value="ANK_REP_REGION"/>
    <property type="match status" value="1"/>
</dbReference>
<keyword evidence="1" id="KW-0677">Repeat</keyword>
<dbReference type="Pfam" id="PF12796">
    <property type="entry name" value="Ank_2"/>
    <property type="match status" value="1"/>
</dbReference>
<dbReference type="Gene3D" id="1.25.40.20">
    <property type="entry name" value="Ankyrin repeat-containing domain"/>
    <property type="match status" value="1"/>
</dbReference>
<evidence type="ECO:0000256" key="3">
    <source>
        <dbReference type="PROSITE-ProRule" id="PRU00023"/>
    </source>
</evidence>
<organism evidence="5">
    <name type="scientific">Amorphochlora amoebiformis</name>
    <dbReference type="NCBI Taxonomy" id="1561963"/>
    <lineage>
        <taxon>Eukaryota</taxon>
        <taxon>Sar</taxon>
        <taxon>Rhizaria</taxon>
        <taxon>Cercozoa</taxon>
        <taxon>Chlorarachniophyceae</taxon>
        <taxon>Amorphochlora</taxon>
    </lineage>
</organism>
<dbReference type="PANTHER" id="PTHR24188:SF29">
    <property type="entry name" value="GH09064P"/>
    <property type="match status" value="1"/>
</dbReference>
<dbReference type="InterPro" id="IPR002110">
    <property type="entry name" value="Ankyrin_rpt"/>
</dbReference>
<keyword evidence="2 3" id="KW-0040">ANK repeat</keyword>
<feature type="repeat" description="ANK" evidence="3">
    <location>
        <begin position="157"/>
        <end position="189"/>
    </location>
</feature>
<accession>A0A7S0DDY7</accession>
<reference evidence="5" key="1">
    <citation type="submission" date="2021-01" db="EMBL/GenBank/DDBJ databases">
        <authorList>
            <person name="Corre E."/>
            <person name="Pelletier E."/>
            <person name="Niang G."/>
            <person name="Scheremetjew M."/>
            <person name="Finn R."/>
            <person name="Kale V."/>
            <person name="Holt S."/>
            <person name="Cochrane G."/>
            <person name="Meng A."/>
            <person name="Brown T."/>
            <person name="Cohen L."/>
        </authorList>
    </citation>
    <scope>NUCLEOTIDE SEQUENCE</scope>
    <source>
        <strain evidence="5">CCMP2058</strain>
    </source>
</reference>
<dbReference type="PRINTS" id="PR01415">
    <property type="entry name" value="ANKYRIN"/>
</dbReference>
<protein>
    <submittedName>
        <fullName evidence="5">Uncharacterized protein</fullName>
    </submittedName>
</protein>
<sequence>MPGDEEQGSLYEFMQGQNSQPPYGLSRSGAPSTSHLFSQAVIGSRILSNQSAAEAKANVAMDYMDMDPKPKYILGPSAKDKATLDDINENEQEHTVLAKKMFEGEGRRDEPIIDAELRAIGIKGIPTIHTACVDGNLRLVRRLTEVRNADIEAKDILGSKPLHVASCYGHLDIITFLLEKGADVNSVDNYDSTPLVVTSDRETVKLLVSFGADINAKNVNSISAKSISLSNPYICLAIEEGQRELRKRILSTKRYIGQIQKHFIRNDLCKHWYADSSNSINRNTSHMSSGSKEMDLDTNVARSGMVSTRKRRREDAKDLGVQSSKSSKKETAVREGYDGSRGSIVVEGPVATSAVPGPPQCIADLIISFLYINAHDSKEELKGD</sequence>
<evidence type="ECO:0000313" key="5">
    <source>
        <dbReference type="EMBL" id="CAD8451914.1"/>
    </source>
</evidence>
<proteinExistence type="predicted"/>